<dbReference type="AlphaFoldDB" id="A0A9D9EIM9"/>
<evidence type="ECO:0000256" key="3">
    <source>
        <dbReference type="ARBA" id="ARBA00022723"/>
    </source>
</evidence>
<evidence type="ECO:0000313" key="8">
    <source>
        <dbReference type="EMBL" id="MBO8447907.1"/>
    </source>
</evidence>
<reference evidence="8" key="2">
    <citation type="journal article" date="2021" name="PeerJ">
        <title>Extensive microbial diversity within the chicken gut microbiome revealed by metagenomics and culture.</title>
        <authorList>
            <person name="Gilroy R."/>
            <person name="Ravi A."/>
            <person name="Getino M."/>
            <person name="Pursley I."/>
            <person name="Horton D.L."/>
            <person name="Alikhan N.F."/>
            <person name="Baker D."/>
            <person name="Gharbi K."/>
            <person name="Hall N."/>
            <person name="Watson M."/>
            <person name="Adriaenssens E.M."/>
            <person name="Foster-Nyarko E."/>
            <person name="Jarju S."/>
            <person name="Secka A."/>
            <person name="Antonio M."/>
            <person name="Oren A."/>
            <person name="Chaudhuri R.R."/>
            <person name="La Ragione R."/>
            <person name="Hildebrand F."/>
            <person name="Pallen M.J."/>
        </authorList>
    </citation>
    <scope>NUCLEOTIDE SEQUENCE</scope>
    <source>
        <strain evidence="8">20514</strain>
    </source>
</reference>
<accession>A0A9D9EIM9</accession>
<keyword evidence="4" id="KW-0408">Iron</keyword>
<dbReference type="PANTHER" id="PTHR43273">
    <property type="entry name" value="ANAEROBIC SULFATASE-MATURATING ENZYME HOMOLOG ASLB-RELATED"/>
    <property type="match status" value="1"/>
</dbReference>
<evidence type="ECO:0000256" key="2">
    <source>
        <dbReference type="ARBA" id="ARBA00022691"/>
    </source>
</evidence>
<dbReference type="Gene3D" id="3.20.20.70">
    <property type="entry name" value="Aldolase class I"/>
    <property type="match status" value="1"/>
</dbReference>
<sequence>METFEFFYALNLFPIKIADYLSFSLASWVIYSPLAHSMILVDETEFQSLKKEIETSGRFSQEELQKGLIDNQTVPEANYVDSPHNVFALTILPNDICNFSCSYCYAAKGHGHDEVDIQTLRTVLDFFIDRKRIKRQHLYISFGGGGEPLLSWEKVKFVLQYANALASSQDFIMHYSFASNGSVMNDDMIGYIKKYHIKTNISFDILEDIQNAQRKHYDKVCKTLDLLLEHDIYPTINSVITPLNVSRQEEMVMEVHRRFPKLKRLSFDYVVDAKLYDTADGLQAFYDEYTQHFFRAQKIGEGLGITVSSIKYHNLEQIKMRACAGGFDLTPHGTLSMCFFVSSPKEPFYTDFIYGEITDNKIEFDEEKFQQLVKGSDNRQDKCHSCFLKWHCAGGCLYHKKSYSKEMLDVMCRFQQKFSLIALVNKVTEQNILEYESAESKQI</sequence>
<keyword evidence="3" id="KW-0479">Metal-binding</keyword>
<organism evidence="8 9">
    <name type="scientific">Candidatus Cryptobacteroides merdigallinarum</name>
    <dbReference type="NCBI Taxonomy" id="2840770"/>
    <lineage>
        <taxon>Bacteria</taxon>
        <taxon>Pseudomonadati</taxon>
        <taxon>Bacteroidota</taxon>
        <taxon>Bacteroidia</taxon>
        <taxon>Bacteroidales</taxon>
        <taxon>Candidatus Cryptobacteroides</taxon>
    </lineage>
</organism>
<feature type="domain" description="Radical SAM core" evidence="7">
    <location>
        <begin position="93"/>
        <end position="242"/>
    </location>
</feature>
<dbReference type="InterPro" id="IPR023867">
    <property type="entry name" value="Sulphatase_maturase_rSAM"/>
</dbReference>
<keyword evidence="5" id="KW-0411">Iron-sulfur</keyword>
<gene>
    <name evidence="8" type="ORF">IAC29_01380</name>
</gene>
<comment type="caution">
    <text evidence="8">The sequence shown here is derived from an EMBL/GenBank/DDBJ whole genome shotgun (WGS) entry which is preliminary data.</text>
</comment>
<dbReference type="InterPro" id="IPR023885">
    <property type="entry name" value="4Fe4S-binding_SPASM_dom"/>
</dbReference>
<dbReference type="PANTHER" id="PTHR43273:SF3">
    <property type="entry name" value="ANAEROBIC SULFATASE-MATURATING ENZYME HOMOLOG ASLB-RELATED"/>
    <property type="match status" value="1"/>
</dbReference>
<dbReference type="InterPro" id="IPR058240">
    <property type="entry name" value="rSAM_sf"/>
</dbReference>
<comment type="cofactor">
    <cofactor evidence="1">
        <name>[4Fe-4S] cluster</name>
        <dbReference type="ChEBI" id="CHEBI:49883"/>
    </cofactor>
</comment>
<evidence type="ECO:0000313" key="9">
    <source>
        <dbReference type="Proteomes" id="UP000810252"/>
    </source>
</evidence>
<dbReference type="InterPro" id="IPR007197">
    <property type="entry name" value="rSAM"/>
</dbReference>
<evidence type="ECO:0000256" key="1">
    <source>
        <dbReference type="ARBA" id="ARBA00001966"/>
    </source>
</evidence>
<dbReference type="SFLD" id="SFLDS00029">
    <property type="entry name" value="Radical_SAM"/>
    <property type="match status" value="1"/>
</dbReference>
<protein>
    <submittedName>
        <fullName evidence="8">Radical SAM protein</fullName>
    </submittedName>
</protein>
<dbReference type="SUPFAM" id="SSF102114">
    <property type="entry name" value="Radical SAM enzymes"/>
    <property type="match status" value="1"/>
</dbReference>
<dbReference type="Pfam" id="PF04055">
    <property type="entry name" value="Radical_SAM"/>
    <property type="match status" value="1"/>
</dbReference>
<dbReference type="InterPro" id="IPR013785">
    <property type="entry name" value="Aldolase_TIM"/>
</dbReference>
<comment type="similarity">
    <text evidence="6">Belongs to the radical SAM superfamily. Anaerobic sulfatase-maturating enzyme family.</text>
</comment>
<reference evidence="8" key="1">
    <citation type="submission" date="2020-10" db="EMBL/GenBank/DDBJ databases">
        <authorList>
            <person name="Gilroy R."/>
        </authorList>
    </citation>
    <scope>NUCLEOTIDE SEQUENCE</scope>
    <source>
        <strain evidence="8">20514</strain>
    </source>
</reference>
<evidence type="ECO:0000256" key="5">
    <source>
        <dbReference type="ARBA" id="ARBA00023014"/>
    </source>
</evidence>
<dbReference type="GO" id="GO:0051536">
    <property type="term" value="F:iron-sulfur cluster binding"/>
    <property type="evidence" value="ECO:0007669"/>
    <property type="project" value="UniProtKB-KW"/>
</dbReference>
<evidence type="ECO:0000256" key="6">
    <source>
        <dbReference type="ARBA" id="ARBA00023601"/>
    </source>
</evidence>
<name>A0A9D9EIM9_9BACT</name>
<dbReference type="NCBIfam" id="TIGR04085">
    <property type="entry name" value="rSAM_more_4Fe4S"/>
    <property type="match status" value="1"/>
</dbReference>
<dbReference type="GO" id="GO:0046872">
    <property type="term" value="F:metal ion binding"/>
    <property type="evidence" value="ECO:0007669"/>
    <property type="project" value="UniProtKB-KW"/>
</dbReference>
<evidence type="ECO:0000259" key="7">
    <source>
        <dbReference type="Pfam" id="PF04055"/>
    </source>
</evidence>
<dbReference type="GO" id="GO:0016491">
    <property type="term" value="F:oxidoreductase activity"/>
    <property type="evidence" value="ECO:0007669"/>
    <property type="project" value="InterPro"/>
</dbReference>
<evidence type="ECO:0000256" key="4">
    <source>
        <dbReference type="ARBA" id="ARBA00023004"/>
    </source>
</evidence>
<dbReference type="SFLD" id="SFLDG01067">
    <property type="entry name" value="SPASM/twitch_domain_containing"/>
    <property type="match status" value="1"/>
</dbReference>
<dbReference type="Proteomes" id="UP000810252">
    <property type="component" value="Unassembled WGS sequence"/>
</dbReference>
<dbReference type="EMBL" id="JADIMQ010000018">
    <property type="protein sequence ID" value="MBO8447907.1"/>
    <property type="molecule type" value="Genomic_DNA"/>
</dbReference>
<keyword evidence="2" id="KW-0949">S-adenosyl-L-methionine</keyword>
<dbReference type="CDD" id="cd01335">
    <property type="entry name" value="Radical_SAM"/>
    <property type="match status" value="1"/>
</dbReference>
<proteinExistence type="inferred from homology"/>